<dbReference type="EMBL" id="UGJB01000002">
    <property type="protein sequence ID" value="STQ07475.1"/>
    <property type="molecule type" value="Genomic_DNA"/>
</dbReference>
<dbReference type="AlphaFoldDB" id="A0A0M7HQ38"/>
<accession>A0A0M7HQ38</accession>
<proteinExistence type="predicted"/>
<evidence type="ECO:0000313" key="1">
    <source>
        <dbReference type="EMBL" id="STQ07475.1"/>
    </source>
</evidence>
<evidence type="ECO:0000313" key="2">
    <source>
        <dbReference type="Proteomes" id="UP000255106"/>
    </source>
</evidence>
<reference evidence="1 2" key="1">
    <citation type="submission" date="2018-06" db="EMBL/GenBank/DDBJ databases">
        <authorList>
            <consortium name="Pathogen Informatics"/>
            <person name="Doyle S."/>
        </authorList>
    </citation>
    <scope>NUCLEOTIDE SEQUENCE [LARGE SCALE GENOMIC DNA]</scope>
    <source>
        <strain evidence="1 2">NCTC10005</strain>
    </source>
</reference>
<protein>
    <recommendedName>
        <fullName evidence="3">TgtA5 cluster protein 2</fullName>
    </recommendedName>
</protein>
<dbReference type="Proteomes" id="UP000255106">
    <property type="component" value="Unassembled WGS sequence"/>
</dbReference>
<gene>
    <name evidence="1" type="ORF">NCTC10005_00102</name>
</gene>
<name>A0A0M7HQ38_ENTCL</name>
<sequence length="222" mass="24420">MHIQPRTHLLTSCAKGKNHFTSTSPVLEIMPNTTPKLLIETWLSKLRSYPPERAVSVIDLYRGAHWSCAKEILKTTPNLDLWVISAGMGLLHCSEEVIPYEATFNKLPFAPSSWWETLTEATQGVRRSSSIAQLMQTYPGDNYVISGSPVYVAAVERDITAGMASLINPLAQLTVITSGGYKGMLEPYLVRSHAGMLNSLNANMVCLNIKLARSIIQNIGCS</sequence>
<organism evidence="1 2">
    <name type="scientific">Enterobacter cloacae</name>
    <dbReference type="NCBI Taxonomy" id="550"/>
    <lineage>
        <taxon>Bacteria</taxon>
        <taxon>Pseudomonadati</taxon>
        <taxon>Pseudomonadota</taxon>
        <taxon>Gammaproteobacteria</taxon>
        <taxon>Enterobacterales</taxon>
        <taxon>Enterobacteriaceae</taxon>
        <taxon>Enterobacter</taxon>
        <taxon>Enterobacter cloacae complex</taxon>
    </lineage>
</organism>
<evidence type="ECO:0008006" key="3">
    <source>
        <dbReference type="Google" id="ProtNLM"/>
    </source>
</evidence>